<dbReference type="KEGG" id="dalk:DSCA_55330"/>
<dbReference type="Proteomes" id="UP000427906">
    <property type="component" value="Chromosome"/>
</dbReference>
<reference evidence="1 2" key="1">
    <citation type="submission" date="2019-11" db="EMBL/GenBank/DDBJ databases">
        <title>Comparative genomics of hydrocarbon-degrading Desulfosarcina strains.</title>
        <authorList>
            <person name="Watanabe M."/>
            <person name="Kojima H."/>
            <person name="Fukui M."/>
        </authorList>
    </citation>
    <scope>NUCLEOTIDE SEQUENCE [LARGE SCALE GENOMIC DNA]</scope>
    <source>
        <strain evidence="1 2">PL12</strain>
    </source>
</reference>
<proteinExistence type="predicted"/>
<name>A0A5K7YU80_9BACT</name>
<sequence>MYGPEARTSDYAYVRVEDDKEVWEEAKRIGRLTGERLHEQRGNGQFQCHSRPT</sequence>
<organism evidence="1 2">
    <name type="scientific">Desulfosarcina alkanivorans</name>
    <dbReference type="NCBI Taxonomy" id="571177"/>
    <lineage>
        <taxon>Bacteria</taxon>
        <taxon>Pseudomonadati</taxon>
        <taxon>Thermodesulfobacteriota</taxon>
        <taxon>Desulfobacteria</taxon>
        <taxon>Desulfobacterales</taxon>
        <taxon>Desulfosarcinaceae</taxon>
        <taxon>Desulfosarcina</taxon>
    </lineage>
</organism>
<evidence type="ECO:0000313" key="2">
    <source>
        <dbReference type="Proteomes" id="UP000427906"/>
    </source>
</evidence>
<gene>
    <name evidence="1" type="ORF">DSCA_55330</name>
</gene>
<dbReference type="AlphaFoldDB" id="A0A5K7YU80"/>
<keyword evidence="2" id="KW-1185">Reference proteome</keyword>
<evidence type="ECO:0000313" key="1">
    <source>
        <dbReference type="EMBL" id="BBO71603.1"/>
    </source>
</evidence>
<protein>
    <submittedName>
        <fullName evidence="1">Uncharacterized protein</fullName>
    </submittedName>
</protein>
<dbReference type="EMBL" id="AP021874">
    <property type="protein sequence ID" value="BBO71603.1"/>
    <property type="molecule type" value="Genomic_DNA"/>
</dbReference>
<accession>A0A5K7YU80</accession>